<feature type="region of interest" description="Disordered" evidence="1">
    <location>
        <begin position="531"/>
        <end position="557"/>
    </location>
</feature>
<feature type="compositionally biased region" description="Basic and acidic residues" evidence="1">
    <location>
        <begin position="73"/>
        <end position="82"/>
    </location>
</feature>
<accession>A0A4T0BJ98</accession>
<evidence type="ECO:0000259" key="2">
    <source>
        <dbReference type="Pfam" id="PF19050"/>
    </source>
</evidence>
<sequence length="1479" mass="166039">MPPIQGWFRSKKPLSTTQRLEYYEDIYGERNPDEDLQGVHILADESDTDPEILGGKGQRRARNKKKPQARNKSRNDGRDKAMETGGAEEMMPLKTLDRSKVVVTIDDDSDVDELFVADIRRYAQTLVDESDGDDEVASAEPQTQDQLDETFLEEIRRYGSVNRKASWPVGSCQCCIAQSPENTVGEEDSEIQASDESAVFPTTELPVEPHITSSTEVVDESAVVQTTDESEIFEEADSATETERTRKRVRFQKVLRAHSWDSSQGSDYVYSDGETRNDKRNITRISERVVEHNEGQSDMIDNDDFPIDDFGEHELMRHQAQDQNETQIEELGRTGSESSDDLTGNQTSSQLIDLTSPVRSEESEDEVLFLDSRQSSRFAMNQMSDEPDPFMSPKSDIDPDRKRHKRFGMFASQPIAADSEPIIDLTQEEPPQKQRLRSIMKKRRREQDHTDTPTKAKRNKYNLRPRTEMATFSDKGTRRGSQARRPVSTTSREFEKELRDALSPHRRQTRSMSAKKNEFDNELKNALNPHRRSTRSMSAKKVEKAIPRHRAARKSASAAMGLTIKENTARKRQTVQVVIPGTDIDRSAYRYVASDEQEDWPKDQSLVRLRNQSRFEKRDERSAMAGKARKHLVAGKEIQMIDLDSEHEDESGSRRGQLMLEMDMTGRFVVAGQDHTSGPLQSMNSQSERRFEDRFEHQQNEPSDSDRQHANVNWGTGGNAPHTSATGPAGDAIQHALGRHQDPAFRPDHTVDPHSTQRPVSRTREDGATGVGEGPQIISTSNHVETLCGPLLNYRYMSGQKTDNPTWHGSVLIVTTPGQRQPQLVIRSAGAIQFSREIDGVKLYEDPKSAFWRFDIEVPFLAQESKWEYGIPGAKYVDSKKTVAPGPKSFYIPSKTNSMRIMFHSCNGFSVGTDTDAWSGCALWNDVLRMHEQKPFHVMIGGGDQIYNDGVRVDGPLRPWTDIGSPHKRRHFPFNEELRAKCDEYYFNNYIRWYGTEPFSFANGQIPQLNIWDDHDIIDGFGSYTDHFMRCAVFRGIGGVAHKYYLLFQHHLAPPKSTFTTDAPQTVHANEHGTAAPDAVQLNDAFVKTGDEHEPSYIIGSKPGPYVEERSRSMYCQLGARIAFVGIDARTERTRHQINYPETYDQIFHRTSAELQANPAIKHLILLLGVPIAYPRLQWLENILQSPLVGPIRFLNKRFGVAGGLFNQFDGQVDLLDDLDDHYTAHQHKSERRELIQRLQDLAKRHGVRVSILGGDVHLAAMGRFYSNPKLNIPVEKDWRYMPNIISSAITNKPPPSAVANLLASRNKIHHLDHDTDETLLNLFDKDPGHGREDVKNKTKDKNHCTMPSRNYAIIAESHNGTASSAFAAVDGATNGLTNGHTNGHTNGDSTVAAISAPVTSFPAGGNPRDALHAGEQKAGTTHPAAEGLQFTGLGGPDGLDVCIKVEISPSDREGHTQGYGFSIPGLDAGAYKGQGTSW</sequence>
<dbReference type="CDD" id="cd07389">
    <property type="entry name" value="MPP_PhoD"/>
    <property type="match status" value="1"/>
</dbReference>
<reference evidence="3 4" key="1">
    <citation type="submission" date="2018-10" db="EMBL/GenBank/DDBJ databases">
        <title>Fifty Aureobasidium pullulans genomes reveal a recombining polyextremotolerant generalist.</title>
        <authorList>
            <person name="Gostincar C."/>
            <person name="Turk M."/>
            <person name="Zajc J."/>
            <person name="Gunde-Cimerman N."/>
        </authorList>
    </citation>
    <scope>NUCLEOTIDE SEQUENCE [LARGE SCALE GENOMIC DNA]</scope>
    <source>
        <strain evidence="3 4">EXF-1645</strain>
    </source>
</reference>
<feature type="region of interest" description="Disordered" evidence="1">
    <location>
        <begin position="672"/>
        <end position="777"/>
    </location>
</feature>
<dbReference type="Pfam" id="PF19050">
    <property type="entry name" value="PhoD_2"/>
    <property type="match status" value="3"/>
</dbReference>
<feature type="compositionally biased region" description="Basic residues" evidence="1">
    <location>
        <begin position="434"/>
        <end position="444"/>
    </location>
</feature>
<protein>
    <recommendedName>
        <fullName evidence="2">PhoD-like phosphatase domain-containing protein</fullName>
    </recommendedName>
</protein>
<gene>
    <name evidence="3" type="ORF">D6C78_06974</name>
</gene>
<feature type="compositionally biased region" description="Basic and acidic residues" evidence="1">
    <location>
        <begin position="739"/>
        <end position="752"/>
    </location>
</feature>
<feature type="region of interest" description="Disordered" evidence="1">
    <location>
        <begin position="413"/>
        <end position="517"/>
    </location>
</feature>
<evidence type="ECO:0000313" key="4">
    <source>
        <dbReference type="Proteomes" id="UP000308724"/>
    </source>
</evidence>
<comment type="caution">
    <text evidence="3">The sequence shown here is derived from an EMBL/GenBank/DDBJ whole genome shotgun (WGS) entry which is preliminary data.</text>
</comment>
<dbReference type="PANTHER" id="PTHR46689">
    <property type="entry name" value="MEMBRANE PROTEIN, PUTATIVE-RELATED"/>
    <property type="match status" value="1"/>
</dbReference>
<feature type="compositionally biased region" description="Polar residues" evidence="1">
    <location>
        <begin position="674"/>
        <end position="686"/>
    </location>
</feature>
<dbReference type="EMBL" id="QZBZ01000164">
    <property type="protein sequence ID" value="TIA34253.1"/>
    <property type="molecule type" value="Genomic_DNA"/>
</dbReference>
<name>A0A4T0BJ98_AURPU</name>
<feature type="region of interest" description="Disordered" evidence="1">
    <location>
        <begin position="1399"/>
        <end position="1422"/>
    </location>
</feature>
<dbReference type="InterPro" id="IPR043904">
    <property type="entry name" value="PhoD_2-like"/>
</dbReference>
<organism evidence="3 4">
    <name type="scientific">Aureobasidium pullulans</name>
    <name type="common">Black yeast</name>
    <name type="synonym">Pullularia pullulans</name>
    <dbReference type="NCBI Taxonomy" id="5580"/>
    <lineage>
        <taxon>Eukaryota</taxon>
        <taxon>Fungi</taxon>
        <taxon>Dikarya</taxon>
        <taxon>Ascomycota</taxon>
        <taxon>Pezizomycotina</taxon>
        <taxon>Dothideomycetes</taxon>
        <taxon>Dothideomycetidae</taxon>
        <taxon>Dothideales</taxon>
        <taxon>Saccotheciaceae</taxon>
        <taxon>Aureobasidium</taxon>
    </lineage>
</organism>
<feature type="compositionally biased region" description="Basic and acidic residues" evidence="1">
    <location>
        <begin position="687"/>
        <end position="709"/>
    </location>
</feature>
<feature type="region of interest" description="Disordered" evidence="1">
    <location>
        <begin position="43"/>
        <end position="92"/>
    </location>
</feature>
<feature type="compositionally biased region" description="Basic and acidic residues" evidence="1">
    <location>
        <begin position="445"/>
        <end position="454"/>
    </location>
</feature>
<feature type="compositionally biased region" description="Basic residues" evidence="1">
    <location>
        <begin position="57"/>
        <end position="72"/>
    </location>
</feature>
<evidence type="ECO:0000256" key="1">
    <source>
        <dbReference type="SAM" id="MobiDB-lite"/>
    </source>
</evidence>
<feature type="domain" description="PhoD-like phosphatase" evidence="2">
    <location>
        <begin position="896"/>
        <end position="1052"/>
    </location>
</feature>
<dbReference type="InterPro" id="IPR018946">
    <property type="entry name" value="PhoD-like_MPP"/>
</dbReference>
<feature type="domain" description="PhoD-like phosphatase" evidence="2">
    <location>
        <begin position="1118"/>
        <end position="1185"/>
    </location>
</feature>
<feature type="domain" description="PhoD-like phosphatase" evidence="2">
    <location>
        <begin position="1199"/>
        <end position="1369"/>
    </location>
</feature>
<dbReference type="InterPro" id="IPR038607">
    <property type="entry name" value="PhoD-like_sf"/>
</dbReference>
<feature type="compositionally biased region" description="Polar residues" evidence="1">
    <location>
        <begin position="335"/>
        <end position="353"/>
    </location>
</feature>
<proteinExistence type="predicted"/>
<dbReference type="Gene3D" id="3.60.21.70">
    <property type="entry name" value="PhoD-like phosphatase"/>
    <property type="match status" value="1"/>
</dbReference>
<feature type="compositionally biased region" description="Basic and acidic residues" evidence="1">
    <location>
        <begin position="492"/>
        <end position="503"/>
    </location>
</feature>
<feature type="region of interest" description="Disordered" evidence="1">
    <location>
        <begin position="319"/>
        <end position="366"/>
    </location>
</feature>
<evidence type="ECO:0000313" key="3">
    <source>
        <dbReference type="EMBL" id="TIA34253.1"/>
    </source>
</evidence>
<dbReference type="PANTHER" id="PTHR46689:SF3">
    <property type="entry name" value="PHOD-LIKE PHOSPHATASE DOMAIN-CONTAINING PROTEIN"/>
    <property type="match status" value="1"/>
</dbReference>
<dbReference type="Proteomes" id="UP000308724">
    <property type="component" value="Unassembled WGS sequence"/>
</dbReference>
<dbReference type="GO" id="GO:0016020">
    <property type="term" value="C:membrane"/>
    <property type="evidence" value="ECO:0007669"/>
    <property type="project" value="TreeGrafter"/>
</dbReference>